<dbReference type="Pfam" id="PF07619">
    <property type="entry name" value="DUF1581"/>
    <property type="match status" value="1"/>
</dbReference>
<gene>
    <name evidence="4" type="ORF">Pla100_31000</name>
</gene>
<protein>
    <submittedName>
        <fullName evidence="4">Translocation protein TolB</fullName>
    </submittedName>
</protein>
<dbReference type="PANTHER" id="PTHR32161:SF8">
    <property type="entry name" value="DPP6 N-TERMINAL DOMAIN-LIKE PROTEIN"/>
    <property type="match status" value="1"/>
</dbReference>
<dbReference type="Gene3D" id="2.120.10.30">
    <property type="entry name" value="TolB, C-terminal domain"/>
    <property type="match status" value="2"/>
</dbReference>
<dbReference type="InterPro" id="IPR046518">
    <property type="entry name" value="DUF1583_N"/>
</dbReference>
<dbReference type="Pfam" id="PF07676">
    <property type="entry name" value="PD40"/>
    <property type="match status" value="1"/>
</dbReference>
<dbReference type="InterPro" id="IPR011475">
    <property type="entry name" value="DUF1583"/>
</dbReference>
<evidence type="ECO:0000313" key="5">
    <source>
        <dbReference type="Proteomes" id="UP000316213"/>
    </source>
</evidence>
<accession>A0A5C6A7G8</accession>
<organism evidence="4 5">
    <name type="scientific">Neorhodopirellula pilleata</name>
    <dbReference type="NCBI Taxonomy" id="2714738"/>
    <lineage>
        <taxon>Bacteria</taxon>
        <taxon>Pseudomonadati</taxon>
        <taxon>Planctomycetota</taxon>
        <taxon>Planctomycetia</taxon>
        <taxon>Pirellulales</taxon>
        <taxon>Pirellulaceae</taxon>
        <taxon>Neorhodopirellula</taxon>
    </lineage>
</organism>
<evidence type="ECO:0000313" key="4">
    <source>
        <dbReference type="EMBL" id="TWT95459.1"/>
    </source>
</evidence>
<dbReference type="Proteomes" id="UP000316213">
    <property type="component" value="Unassembled WGS sequence"/>
</dbReference>
<dbReference type="InterPro" id="IPR022660">
    <property type="entry name" value="DUF1581"/>
</dbReference>
<comment type="caution">
    <text evidence="4">The sequence shown here is derived from an EMBL/GenBank/DDBJ whole genome shotgun (WGS) entry which is preliminary data.</text>
</comment>
<feature type="domain" description="DUF1583" evidence="2">
    <location>
        <begin position="668"/>
        <end position="895"/>
    </location>
</feature>
<proteinExistence type="predicted"/>
<dbReference type="PANTHER" id="PTHR32161">
    <property type="entry name" value="DPP6 N-TERMINAL DOMAIN-LIKE PROTEIN"/>
    <property type="match status" value="1"/>
</dbReference>
<dbReference type="SUPFAM" id="SSF82171">
    <property type="entry name" value="DPP6 N-terminal domain-like"/>
    <property type="match status" value="2"/>
</dbReference>
<evidence type="ECO:0000259" key="1">
    <source>
        <dbReference type="Pfam" id="PF07619"/>
    </source>
</evidence>
<dbReference type="AlphaFoldDB" id="A0A5C6A7G8"/>
<dbReference type="EMBL" id="SJPM01000006">
    <property type="protein sequence ID" value="TWT95459.1"/>
    <property type="molecule type" value="Genomic_DNA"/>
</dbReference>
<dbReference type="OrthoDB" id="269409at2"/>
<dbReference type="Pfam" id="PF20407">
    <property type="entry name" value="DUF1583_N"/>
    <property type="match status" value="1"/>
</dbReference>
<dbReference type="InterPro" id="IPR011042">
    <property type="entry name" value="6-blade_b-propeller_TolB-like"/>
</dbReference>
<evidence type="ECO:0000259" key="3">
    <source>
        <dbReference type="Pfam" id="PF20407"/>
    </source>
</evidence>
<evidence type="ECO:0000259" key="2">
    <source>
        <dbReference type="Pfam" id="PF07622"/>
    </source>
</evidence>
<keyword evidence="5" id="KW-1185">Reference proteome</keyword>
<feature type="domain" description="DUF1581" evidence="1">
    <location>
        <begin position="411"/>
        <end position="491"/>
    </location>
</feature>
<feature type="domain" description="DUF1583" evidence="3">
    <location>
        <begin position="515"/>
        <end position="662"/>
    </location>
</feature>
<dbReference type="InterPro" id="IPR011659">
    <property type="entry name" value="WD40"/>
</dbReference>
<reference evidence="4 5" key="1">
    <citation type="submission" date="2019-02" db="EMBL/GenBank/DDBJ databases">
        <title>Deep-cultivation of Planctomycetes and their phenomic and genomic characterization uncovers novel biology.</title>
        <authorList>
            <person name="Wiegand S."/>
            <person name="Jogler M."/>
            <person name="Boedeker C."/>
            <person name="Pinto D."/>
            <person name="Vollmers J."/>
            <person name="Rivas-Marin E."/>
            <person name="Kohn T."/>
            <person name="Peeters S.H."/>
            <person name="Heuer A."/>
            <person name="Rast P."/>
            <person name="Oberbeckmann S."/>
            <person name="Bunk B."/>
            <person name="Jeske O."/>
            <person name="Meyerdierks A."/>
            <person name="Storesund J.E."/>
            <person name="Kallscheuer N."/>
            <person name="Luecker S."/>
            <person name="Lage O.M."/>
            <person name="Pohl T."/>
            <person name="Merkel B.J."/>
            <person name="Hornburger P."/>
            <person name="Mueller R.-W."/>
            <person name="Bruemmer F."/>
            <person name="Labrenz M."/>
            <person name="Spormann A.M."/>
            <person name="Op Den Camp H."/>
            <person name="Overmann J."/>
            <person name="Amann R."/>
            <person name="Jetten M.S.M."/>
            <person name="Mascher T."/>
            <person name="Medema M.H."/>
            <person name="Devos D.P."/>
            <person name="Kaster A.-K."/>
            <person name="Ovreas L."/>
            <person name="Rohde M."/>
            <person name="Galperin M.Y."/>
            <person name="Jogler C."/>
        </authorList>
    </citation>
    <scope>NUCLEOTIDE SEQUENCE [LARGE SCALE GENOMIC DNA]</scope>
    <source>
        <strain evidence="4 5">Pla100</strain>
    </source>
</reference>
<sequence length="1180" mass="130302">MKFAMPFALRHALPIGTIIVVFCLDYALCPRSANGQDVDSVESEAVLKRLRSGQPELALEATGKLVDEPLSHSLPTDDRTKQSLIGEEVIANNVLAVRREAASMTAEQRYEFLCRWILPSKHHANFRMTGSYLPANMPPPVQEDPAFRSSVSGVVSPVFDLLETAKVLSKLSDLRRRVESAKPEDSDDLNASHALLALIDFELNQPANAEASINHLITLPSIDDDSITPIWPALLVVHRRVNELPATQAVFDLIASLHSTYVADGDSRLPLACLRDIQFLSACLHDRRRAMPADDDDISTLDQWHSVSPATASVRGDGAVTAQWKRDQLESVAHLCGPDVDYLTFVSPLQGNYRIAAKLSTYQLGQVLNAGRFVGRDYQLDHIQTGELGGSLERIPVTKTFEKSGPWVNYRAEISESNERVFLNGRLVHERTLDAGSAPWLAFRSWYKSTAQFRDVKIEGTPKVLEQVSLSSSPELSGWNDYFSGSLQSSDDSWKSFQEASGEIGIIGSARPDLPESYYERLARYFRPLVEDSSVEYEFYYDSNVVCASPVLDRLAFVLTPQGVAEHWVTDGRFDRTQLRPDNLQLIHENQRHDGDLPLRESAWNQVRVEVQGNELRLRLNDQLVYEREINVNNDRTFGLFHFADQGEIRVRRIILEGDWPKKLPDFQQLADPLPYRLDESLAELKTVFTHAFDDVNETARYFNAETLRQNGDTIQSSEGLAMFATSRGPWKQVAATPQFAIRGDFDVTASVSNVQLPESADMARIALMVSLDDDFQRKLLTAFASTSKQGTHVMGSINLTYPDGTAAFMTDRQTDESTSGRLRVARRGEQVAFLFAPGDTNLWQVIHRETASTADVPVGGIQLLCISKGAGTTSAVWKDITIRAEEMMVASQTEAVSTLSIFPIDFPIGGSEIRELAASSKQMPHIGSPAWSPVGNRIAYDQHSGGTTTSRLMVVDRSGGEPVDIGFGSMPTFSPDGMQIAFSAAGEGVGIANVDGSNRRILDRNGWGIQWSPVGNRLAYSKGGNLYLWDLKQSTSTAILEGANASRYSYIYWNMCWSPSARQIALKGRRRDGSGDEIAVVRLSNPVDLKVLVPNLKYGGGDLAWSPDGQRLVVPTLGGNAKESQLYEIDLNTGGLVLLPNQPSDRTILTAAWSPDGRSLAICGKSAPKQIPWVSNDPL</sequence>
<dbReference type="Pfam" id="PF07622">
    <property type="entry name" value="DUF1583"/>
    <property type="match status" value="1"/>
</dbReference>
<name>A0A5C6A7G8_9BACT</name>